<feature type="region of interest" description="Disordered" evidence="1">
    <location>
        <begin position="513"/>
        <end position="537"/>
    </location>
</feature>
<sequence length="792" mass="87082">RSSFRVRALDAALRSDGLLSAASWASSQAASPPPQEVVLALQLAVLQELGKITLSEAGLKIFIVCGGDERQKFRNLETKEMQGIVMIPQFGEDMLLEKPNSRVFVANPCPNKVSTISSTRVWEAIRSGDLAFLSQVVPEEAARLFLAPTPQEIAEFGPELESLLPIVPECAWPAEKFMARLPELEQGKKLALLFTSGAMSPAHLGHLEMLQKAKERLDARGFHTVATWLSPWNDNSAATEASAAGYVPLGAAFRLKIAGLTACGDEMSSAASWQSTQKAERILMRLSGRFLVSLRESILQAPIQDCVKEVQACSHEENGGVPSRARMARRLTVGTPCAELWNADLLSPHMRVLMHPMENQPYPGAFFSVQFTSCHQLHNINQIVIESESGHCEDVPDRKSCRSIPVRPVSVLSAPELPHKEVEPGVRSYHAISCVHGALRAFVFHSRATAAAQAKWHCIFHRELAKGLAAPEVPAATIFLPLRIMLLVHTWVPNSPKRQFASVFVAAEHSTSGCQTPSTEAVSEDGADAAPDSSCFGTPPPTPGQVMAGTLKKSLGGAWVGAEGESYIILCDNLFLTCVRTDNRHWGSGLQGVVSEPGQKNSRAWSKELFFDFRDNMIWWGRERSYFLDVSEIRWTPEEVTWHVSGNGEGPRQPFTWHRPHENWADAAESTQMKPSVFGSVSPVKVKRWNKQPRVASPSEPREASPETVATKQQASKELPAAPAISAAAAPRSQSRWEDHTWCSAKDWCSAKEQRHGRQSEGDSLAARVLTHLLASDVAWWHVSVTLFFFES</sequence>
<name>A0A813KJ31_POLGL</name>
<feature type="compositionally biased region" description="Low complexity" evidence="1">
    <location>
        <begin position="720"/>
        <end position="731"/>
    </location>
</feature>
<evidence type="ECO:0000256" key="1">
    <source>
        <dbReference type="SAM" id="MobiDB-lite"/>
    </source>
</evidence>
<organism evidence="2 3">
    <name type="scientific">Polarella glacialis</name>
    <name type="common">Dinoflagellate</name>
    <dbReference type="NCBI Taxonomy" id="89957"/>
    <lineage>
        <taxon>Eukaryota</taxon>
        <taxon>Sar</taxon>
        <taxon>Alveolata</taxon>
        <taxon>Dinophyceae</taxon>
        <taxon>Suessiales</taxon>
        <taxon>Suessiaceae</taxon>
        <taxon>Polarella</taxon>
    </lineage>
</organism>
<accession>A0A813KJ31</accession>
<evidence type="ECO:0000313" key="3">
    <source>
        <dbReference type="Proteomes" id="UP000626109"/>
    </source>
</evidence>
<dbReference type="Proteomes" id="UP000626109">
    <property type="component" value="Unassembled WGS sequence"/>
</dbReference>
<feature type="region of interest" description="Disordered" evidence="1">
    <location>
        <begin position="689"/>
        <end position="733"/>
    </location>
</feature>
<evidence type="ECO:0008006" key="4">
    <source>
        <dbReference type="Google" id="ProtNLM"/>
    </source>
</evidence>
<reference evidence="2" key="1">
    <citation type="submission" date="2021-02" db="EMBL/GenBank/DDBJ databases">
        <authorList>
            <person name="Dougan E. K."/>
            <person name="Rhodes N."/>
            <person name="Thang M."/>
            <person name="Chan C."/>
        </authorList>
    </citation>
    <scope>NUCLEOTIDE SEQUENCE</scope>
</reference>
<proteinExistence type="predicted"/>
<comment type="caution">
    <text evidence="2">The sequence shown here is derived from an EMBL/GenBank/DDBJ whole genome shotgun (WGS) entry which is preliminary data.</text>
</comment>
<dbReference type="Gene3D" id="3.40.50.620">
    <property type="entry name" value="HUPs"/>
    <property type="match status" value="1"/>
</dbReference>
<dbReference type="AlphaFoldDB" id="A0A813KJ31"/>
<gene>
    <name evidence="2" type="ORF">PGLA2088_LOCUS32953</name>
</gene>
<feature type="non-terminal residue" evidence="2">
    <location>
        <position position="792"/>
    </location>
</feature>
<evidence type="ECO:0000313" key="2">
    <source>
        <dbReference type="EMBL" id="CAE8703770.1"/>
    </source>
</evidence>
<dbReference type="EMBL" id="CAJNNW010030559">
    <property type="protein sequence ID" value="CAE8703770.1"/>
    <property type="molecule type" value="Genomic_DNA"/>
</dbReference>
<dbReference type="InterPro" id="IPR014729">
    <property type="entry name" value="Rossmann-like_a/b/a_fold"/>
</dbReference>
<protein>
    <recommendedName>
        <fullName evidence="4">Cytidyltransferase-like domain-containing protein</fullName>
    </recommendedName>
</protein>